<dbReference type="GO" id="GO:0004497">
    <property type="term" value="F:monooxygenase activity"/>
    <property type="evidence" value="ECO:0007669"/>
    <property type="project" value="UniProtKB-KW"/>
</dbReference>
<evidence type="ECO:0000256" key="10">
    <source>
        <dbReference type="SAM" id="Phobius"/>
    </source>
</evidence>
<keyword evidence="6 9" id="KW-0408">Iron</keyword>
<keyword evidence="10" id="KW-1133">Transmembrane helix</keyword>
<comment type="subcellular location">
    <subcellularLocation>
        <location evidence="2">Endoplasmic reticulum membrane</location>
    </subcellularLocation>
</comment>
<dbReference type="AlphaFoldDB" id="A0A131Z278"/>
<name>A0A131Z278_RHIAP</name>
<evidence type="ECO:0000256" key="1">
    <source>
        <dbReference type="ARBA" id="ARBA00001971"/>
    </source>
</evidence>
<keyword evidence="7" id="KW-0560">Oxidoreductase</keyword>
<feature type="transmembrane region" description="Helical" evidence="10">
    <location>
        <begin position="46"/>
        <end position="65"/>
    </location>
</feature>
<sequence>MGYMFEEIVVPKALCGHLGAAAANAGSAMSADEEMTTTSGSPPKATVVLAVLVVALLARIVVAVVRWMRMYWYLRNAPHPEQRWPFSLVIDMWQSLSKMDPNLEVTAKLFNYFNEMFKTVYDQEVTVAFYGPQPFLIATTPKSIECILTNSQNLNKAFLYEMMKPWIGNGILMIEKGKWRSRRKVLTPAFHFRVLDDYAPIMNRRAREMITRLNTMGTDFFDVVPVVRFAAFGILFETALGVQIDEAEVQRMRLLEINDEIGASVIARMLNLLHWSDIIYSMTQASKDFRKNINFIHEYNRKIVKQRLSEYKMGKVKADSKKSFLDILLHMHMVDGTLTEDEVKNEVTSIFIGGFETTAISIAYTLFLLGNHPEVQAKVHEEIDDIFAEDMERDVTAEDIKQMKYLECVVKESMRLYPPVPLIARDVDEDMKVGEYTVPRGSVAVAAIYFIQRHPRYFENPGVFQPERFLDTKEKNPFLYIPFSGGFRNCIGQKFANLEDKILLTQIMRRYTVTSKLRMDQLQLSLEVVLKAIQGLEIKIRPRNKTMKED</sequence>
<keyword evidence="9" id="KW-0479">Metal-binding</keyword>
<dbReference type="Pfam" id="PF00067">
    <property type="entry name" value="p450"/>
    <property type="match status" value="1"/>
</dbReference>
<evidence type="ECO:0000256" key="6">
    <source>
        <dbReference type="ARBA" id="ARBA00023004"/>
    </source>
</evidence>
<evidence type="ECO:0000256" key="8">
    <source>
        <dbReference type="ARBA" id="ARBA00023136"/>
    </source>
</evidence>
<dbReference type="InterPro" id="IPR001128">
    <property type="entry name" value="Cyt_P450"/>
</dbReference>
<keyword evidence="10" id="KW-0812">Transmembrane</keyword>
<dbReference type="InterPro" id="IPR002401">
    <property type="entry name" value="Cyt_P450_E_grp-I"/>
</dbReference>
<keyword evidence="7" id="KW-0503">Monooxygenase</keyword>
<keyword evidence="4 9" id="KW-0349">Heme</keyword>
<dbReference type="EMBL" id="GEDV01003707">
    <property type="protein sequence ID" value="JAP84850.1"/>
    <property type="molecule type" value="Transcribed_RNA"/>
</dbReference>
<dbReference type="GO" id="GO:0020037">
    <property type="term" value="F:heme binding"/>
    <property type="evidence" value="ECO:0007669"/>
    <property type="project" value="InterPro"/>
</dbReference>
<dbReference type="PRINTS" id="PR00463">
    <property type="entry name" value="EP450I"/>
</dbReference>
<dbReference type="GO" id="GO:0005506">
    <property type="term" value="F:iron ion binding"/>
    <property type="evidence" value="ECO:0007669"/>
    <property type="project" value="InterPro"/>
</dbReference>
<dbReference type="GO" id="GO:0016705">
    <property type="term" value="F:oxidoreductase activity, acting on paired donors, with incorporation or reduction of molecular oxygen"/>
    <property type="evidence" value="ECO:0007669"/>
    <property type="project" value="InterPro"/>
</dbReference>
<evidence type="ECO:0000256" key="2">
    <source>
        <dbReference type="ARBA" id="ARBA00004586"/>
    </source>
</evidence>
<dbReference type="PRINTS" id="PR00385">
    <property type="entry name" value="P450"/>
</dbReference>
<dbReference type="Gene3D" id="1.10.630.10">
    <property type="entry name" value="Cytochrome P450"/>
    <property type="match status" value="1"/>
</dbReference>
<organism evidence="11">
    <name type="scientific">Rhipicephalus appendiculatus</name>
    <name type="common">Brown ear tick</name>
    <dbReference type="NCBI Taxonomy" id="34631"/>
    <lineage>
        <taxon>Eukaryota</taxon>
        <taxon>Metazoa</taxon>
        <taxon>Ecdysozoa</taxon>
        <taxon>Arthropoda</taxon>
        <taxon>Chelicerata</taxon>
        <taxon>Arachnida</taxon>
        <taxon>Acari</taxon>
        <taxon>Parasitiformes</taxon>
        <taxon>Ixodida</taxon>
        <taxon>Ixodoidea</taxon>
        <taxon>Ixodidae</taxon>
        <taxon>Rhipicephalinae</taxon>
        <taxon>Rhipicephalus</taxon>
        <taxon>Rhipicephalus</taxon>
    </lineage>
</organism>
<proteinExistence type="inferred from homology"/>
<comment type="similarity">
    <text evidence="3">Belongs to the cytochrome P450 family.</text>
</comment>
<keyword evidence="5" id="KW-0256">Endoplasmic reticulum</keyword>
<evidence type="ECO:0000256" key="5">
    <source>
        <dbReference type="ARBA" id="ARBA00022824"/>
    </source>
</evidence>
<dbReference type="InterPro" id="IPR036396">
    <property type="entry name" value="Cyt_P450_sf"/>
</dbReference>
<dbReference type="PANTHER" id="PTHR24291">
    <property type="entry name" value="CYTOCHROME P450 FAMILY 4"/>
    <property type="match status" value="1"/>
</dbReference>
<reference evidence="11" key="1">
    <citation type="journal article" date="2016" name="Ticks Tick Borne Dis.">
        <title>De novo assembly and annotation of the salivary gland transcriptome of Rhipicephalus appendiculatus male and female ticks during blood feeding.</title>
        <authorList>
            <person name="de Castro M.H."/>
            <person name="de Klerk D."/>
            <person name="Pienaar R."/>
            <person name="Latif A.A."/>
            <person name="Rees D.J."/>
            <person name="Mans B.J."/>
        </authorList>
    </citation>
    <scope>NUCLEOTIDE SEQUENCE</scope>
    <source>
        <tissue evidence="11">Salivary glands</tissue>
    </source>
</reference>
<evidence type="ECO:0000256" key="4">
    <source>
        <dbReference type="ARBA" id="ARBA00022617"/>
    </source>
</evidence>
<dbReference type="InterPro" id="IPR050196">
    <property type="entry name" value="Cytochrome_P450_Monoox"/>
</dbReference>
<accession>A0A131Z278</accession>
<keyword evidence="8 10" id="KW-0472">Membrane</keyword>
<dbReference type="GO" id="GO:0005789">
    <property type="term" value="C:endoplasmic reticulum membrane"/>
    <property type="evidence" value="ECO:0007669"/>
    <property type="project" value="UniProtKB-SubCell"/>
</dbReference>
<dbReference type="CDD" id="cd20628">
    <property type="entry name" value="CYP4"/>
    <property type="match status" value="1"/>
</dbReference>
<dbReference type="SUPFAM" id="SSF48264">
    <property type="entry name" value="Cytochrome P450"/>
    <property type="match status" value="1"/>
</dbReference>
<dbReference type="PANTHER" id="PTHR24291:SF189">
    <property type="entry name" value="CYTOCHROME P450 4C3-RELATED"/>
    <property type="match status" value="1"/>
</dbReference>
<evidence type="ECO:0000256" key="9">
    <source>
        <dbReference type="PIRSR" id="PIRSR602401-1"/>
    </source>
</evidence>
<evidence type="ECO:0000313" key="11">
    <source>
        <dbReference type="EMBL" id="JAP84850.1"/>
    </source>
</evidence>
<protein>
    <submittedName>
        <fullName evidence="11">Cytochrome p450 4v2</fullName>
    </submittedName>
</protein>
<comment type="cofactor">
    <cofactor evidence="1 9">
        <name>heme</name>
        <dbReference type="ChEBI" id="CHEBI:30413"/>
    </cofactor>
</comment>
<evidence type="ECO:0000256" key="3">
    <source>
        <dbReference type="ARBA" id="ARBA00010617"/>
    </source>
</evidence>
<evidence type="ECO:0000256" key="7">
    <source>
        <dbReference type="ARBA" id="ARBA00023033"/>
    </source>
</evidence>
<feature type="binding site" description="axial binding residue" evidence="9">
    <location>
        <position position="490"/>
    </location>
    <ligand>
        <name>heme</name>
        <dbReference type="ChEBI" id="CHEBI:30413"/>
    </ligand>
    <ligandPart>
        <name>Fe</name>
        <dbReference type="ChEBI" id="CHEBI:18248"/>
    </ligandPart>
</feature>